<feature type="compositionally biased region" description="Basic and acidic residues" evidence="4">
    <location>
        <begin position="114"/>
        <end position="127"/>
    </location>
</feature>
<dbReference type="PROSITE" id="PS50106">
    <property type="entry name" value="PDZ"/>
    <property type="match status" value="2"/>
</dbReference>
<feature type="compositionally biased region" description="Basic and acidic residues" evidence="4">
    <location>
        <begin position="337"/>
        <end position="366"/>
    </location>
</feature>
<dbReference type="FunFam" id="2.30.29.30:FF:000044">
    <property type="entry name" value="amyloid beta A4 precursor protein-binding family A member 1"/>
    <property type="match status" value="1"/>
</dbReference>
<name>A0A3Q3E358_9LABR</name>
<evidence type="ECO:0000256" key="3">
    <source>
        <dbReference type="ARBA" id="ARBA00022737"/>
    </source>
</evidence>
<feature type="domain" description="PDZ" evidence="6">
    <location>
        <begin position="815"/>
        <end position="900"/>
    </location>
</feature>
<evidence type="ECO:0000259" key="5">
    <source>
        <dbReference type="PROSITE" id="PS01179"/>
    </source>
</evidence>
<organism evidence="7 8">
    <name type="scientific">Labrus bergylta</name>
    <name type="common">ballan wrasse</name>
    <dbReference type="NCBI Taxonomy" id="56723"/>
    <lineage>
        <taxon>Eukaryota</taxon>
        <taxon>Metazoa</taxon>
        <taxon>Chordata</taxon>
        <taxon>Craniata</taxon>
        <taxon>Vertebrata</taxon>
        <taxon>Euteleostomi</taxon>
        <taxon>Actinopterygii</taxon>
        <taxon>Neopterygii</taxon>
        <taxon>Teleostei</taxon>
        <taxon>Neoteleostei</taxon>
        <taxon>Acanthomorphata</taxon>
        <taxon>Eupercaria</taxon>
        <taxon>Labriformes</taxon>
        <taxon>Labridae</taxon>
        <taxon>Labrus</taxon>
    </lineage>
</organism>
<evidence type="ECO:0000256" key="4">
    <source>
        <dbReference type="SAM" id="MobiDB-lite"/>
    </source>
</evidence>
<dbReference type="FunFam" id="2.30.42.10:FF:000017">
    <property type="entry name" value="Amyloid beta A4 protein-binding family A member 1"/>
    <property type="match status" value="1"/>
</dbReference>
<sequence>MACKQPIMAHRKRPGNSGGNSMAAPGLCSNPHPTESCEPKALPPRQRPIRYPKESRDPKPLPRSCKVQYSPPKSQDVSHNHPEAEADTVVEVKRYSNQADPEQQEQRPATPSSPEHERDRDEHDGVDFHGGADSLDDDSSSDYINNTSDDEEDYDDGLAEEDEGTTYYIRYCPEDDSYMEGVDCRSQGDCNHGHSQGDSTNTMQQSEGHADEGQEAEEGWAEEGAVVGEVREEGWVEGEEGEDAGREEWKEEKVREEWREEEEEVREEWREEEEEEEVREEWRGEEEEVVREEWREEEEEVREEWREEEEEVREEWREEGEEVREEWREEGEEDAREEWKEEGQWVGRESRVEEWGEGEGEVRCEVVEQDPDEQIYNGRPEPILDHHQKHLHHHPPPLQDTQDEEEESEDYCPNEEEDEEGDEEERHGRAYTGDYYAPEDNGNSVRVSPYLNRKVLVVEGETGEEAEEDIDQIVAEIKMSMSMGSLSSSTDQSPEELAQDPASSDYPHPKPDPAPYPPAHHRHDSRPKSLNLPSMHHNNPDLQRGIKAHPRSPEDRQRWQQEQVSNGAEQPRKQQRSDLNVPLENNNVPEPTKKVASFPSFVDVPGPCEPEDLIDGIIFAANYLGSTQLLSERNPSKNIRMMQAQEAVSRVKRVQKAAKIKKKANADGDATTLTEVDLFISTQRIKVLNADSQETMMDNALRTISYIADIGNIVVLMARRRMPRTASQDCIETTPGAPEAKKQYKMICHVFESEDAQLIAQSIGQAFSVAYQEFLRANGINPEDLSQKEYSDIINTQEMYNDDLIHFSNSENCKELQLEKSKGEILGVVIVESGWGSILPTVILANMMNGGPAARSGKLSIGDQIMSINNTSLVGLPLATCQGIIKGLKNQVQVKMNIVSCPPVTTVLIKRPDLKYQLGFSVQNGIICSLMRGGIAERGGVRVGHRIIEINGQSVVATAHEKIVQALSNSVGEIHMKTMPAAMFRLLTGQETPMYI</sequence>
<dbReference type="SUPFAM" id="SSF50729">
    <property type="entry name" value="PH domain-like"/>
    <property type="match status" value="1"/>
</dbReference>
<feature type="compositionally biased region" description="Basic and acidic residues" evidence="4">
    <location>
        <begin position="243"/>
        <end position="258"/>
    </location>
</feature>
<dbReference type="CDD" id="cd06793">
    <property type="entry name" value="PDZ2_APBA1_3-like"/>
    <property type="match status" value="1"/>
</dbReference>
<keyword evidence="3" id="KW-0677">Repeat</keyword>
<dbReference type="FunFam" id="2.30.42.10:FF:000007">
    <property type="entry name" value="Amyloid beta A4 protein-binding family A member"/>
    <property type="match status" value="1"/>
</dbReference>
<dbReference type="GeneTree" id="ENSGT00940000158943"/>
<feature type="compositionally biased region" description="Basic and acidic residues" evidence="4">
    <location>
        <begin position="76"/>
        <end position="94"/>
    </location>
</feature>
<dbReference type="Pfam" id="PF00640">
    <property type="entry name" value="PID"/>
    <property type="match status" value="1"/>
</dbReference>
<dbReference type="GO" id="GO:0005886">
    <property type="term" value="C:plasma membrane"/>
    <property type="evidence" value="ECO:0007669"/>
    <property type="project" value="TreeGrafter"/>
</dbReference>
<dbReference type="PANTHER" id="PTHR12345:SF12">
    <property type="entry name" value="AMYLOID-BETA A4 PRECURSOR PROTEIN-BINDING FAMILY A MEMBER 2"/>
    <property type="match status" value="1"/>
</dbReference>
<dbReference type="CDD" id="cd01208">
    <property type="entry name" value="PTB_X11"/>
    <property type="match status" value="1"/>
</dbReference>
<dbReference type="GO" id="GO:0043197">
    <property type="term" value="C:dendritic spine"/>
    <property type="evidence" value="ECO:0007669"/>
    <property type="project" value="TreeGrafter"/>
</dbReference>
<evidence type="ECO:0000256" key="2">
    <source>
        <dbReference type="ARBA" id="ARBA00022553"/>
    </source>
</evidence>
<dbReference type="Gene3D" id="2.30.42.10">
    <property type="match status" value="2"/>
</dbReference>
<dbReference type="SMART" id="SM00228">
    <property type="entry name" value="PDZ"/>
    <property type="match status" value="2"/>
</dbReference>
<dbReference type="InterPro" id="IPR036034">
    <property type="entry name" value="PDZ_sf"/>
</dbReference>
<evidence type="ECO:0000313" key="7">
    <source>
        <dbReference type="Ensembl" id="ENSLBEP00000001408.1"/>
    </source>
</evidence>
<feature type="compositionally biased region" description="Polar residues" evidence="4">
    <location>
        <begin position="193"/>
        <end position="207"/>
    </location>
</feature>
<keyword evidence="1" id="KW-0813">Transport</keyword>
<dbReference type="InterPro" id="IPR001478">
    <property type="entry name" value="PDZ"/>
</dbReference>
<protein>
    <submittedName>
        <fullName evidence="7">Amyloid beta (A4) precursor protein-binding, family A, member 2b</fullName>
    </submittedName>
</protein>
<dbReference type="Pfam" id="PF00595">
    <property type="entry name" value="PDZ"/>
    <property type="match status" value="2"/>
</dbReference>
<dbReference type="PROSITE" id="PS01179">
    <property type="entry name" value="PID"/>
    <property type="match status" value="1"/>
</dbReference>
<reference evidence="7" key="1">
    <citation type="submission" date="2025-05" db="UniProtKB">
        <authorList>
            <consortium name="Ensembl"/>
        </authorList>
    </citation>
    <scope>IDENTIFICATION</scope>
</reference>
<evidence type="ECO:0000313" key="8">
    <source>
        <dbReference type="Proteomes" id="UP000261660"/>
    </source>
</evidence>
<evidence type="ECO:0000259" key="6">
    <source>
        <dbReference type="PROSITE" id="PS50106"/>
    </source>
</evidence>
<dbReference type="Gene3D" id="2.30.29.30">
    <property type="entry name" value="Pleckstrin-homology domain (PH domain)/Phosphotyrosine-binding domain (PTB)"/>
    <property type="match status" value="1"/>
</dbReference>
<proteinExistence type="predicted"/>
<dbReference type="GO" id="GO:0007268">
    <property type="term" value="P:chemical synaptic transmission"/>
    <property type="evidence" value="ECO:0007669"/>
    <property type="project" value="TreeGrafter"/>
</dbReference>
<dbReference type="CDD" id="cd06720">
    <property type="entry name" value="PDZ1_APBA1_3-like"/>
    <property type="match status" value="1"/>
</dbReference>
<dbReference type="InterPro" id="IPR051230">
    <property type="entry name" value="APP-Binding"/>
</dbReference>
<keyword evidence="8" id="KW-1185">Reference proteome</keyword>
<dbReference type="InterPro" id="IPR011993">
    <property type="entry name" value="PH-like_dom_sf"/>
</dbReference>
<feature type="compositionally biased region" description="Polar residues" evidence="4">
    <location>
        <begin position="95"/>
        <end position="113"/>
    </location>
</feature>
<dbReference type="STRING" id="56723.ENSLBEP00000001408"/>
<feature type="domain" description="PDZ" evidence="6">
    <location>
        <begin position="906"/>
        <end position="982"/>
    </location>
</feature>
<dbReference type="GO" id="GO:0001540">
    <property type="term" value="F:amyloid-beta binding"/>
    <property type="evidence" value="ECO:0007669"/>
    <property type="project" value="TreeGrafter"/>
</dbReference>
<feature type="compositionally biased region" description="Low complexity" evidence="4">
    <location>
        <begin position="579"/>
        <end position="590"/>
    </location>
</feature>
<dbReference type="SUPFAM" id="SSF50156">
    <property type="entry name" value="PDZ domain-like"/>
    <property type="match status" value="2"/>
</dbReference>
<dbReference type="Proteomes" id="UP000261660">
    <property type="component" value="Unplaced"/>
</dbReference>
<dbReference type="SMART" id="SM00462">
    <property type="entry name" value="PTB"/>
    <property type="match status" value="1"/>
</dbReference>
<feature type="domain" description="PID" evidence="5">
    <location>
        <begin position="615"/>
        <end position="802"/>
    </location>
</feature>
<feature type="compositionally biased region" description="Acidic residues" evidence="4">
    <location>
        <begin position="148"/>
        <end position="164"/>
    </location>
</feature>
<feature type="region of interest" description="Disordered" evidence="4">
    <location>
        <begin position="1"/>
        <end position="450"/>
    </location>
</feature>
<feature type="region of interest" description="Disordered" evidence="4">
    <location>
        <begin position="482"/>
        <end position="592"/>
    </location>
</feature>
<accession>A0A3Q3E358</accession>
<dbReference type="PANTHER" id="PTHR12345">
    <property type="entry name" value="SYNTENIN RELATED"/>
    <property type="match status" value="1"/>
</dbReference>
<dbReference type="AlphaFoldDB" id="A0A3Q3E358"/>
<dbReference type="GO" id="GO:0005737">
    <property type="term" value="C:cytoplasm"/>
    <property type="evidence" value="ECO:0007669"/>
    <property type="project" value="TreeGrafter"/>
</dbReference>
<keyword evidence="2" id="KW-0597">Phosphoprotein</keyword>
<dbReference type="Ensembl" id="ENSLBET00000001506.1">
    <property type="protein sequence ID" value="ENSLBEP00000001408.1"/>
    <property type="gene ID" value="ENSLBEG00000001063.1"/>
</dbReference>
<dbReference type="InterPro" id="IPR006020">
    <property type="entry name" value="PTB/PI_dom"/>
</dbReference>
<dbReference type="Ensembl" id="ENSLBET00000001538.1">
    <property type="protein sequence ID" value="ENSLBEP00000001438.1"/>
    <property type="gene ID" value="ENSLBEG00000001063.1"/>
</dbReference>
<feature type="compositionally biased region" description="Acidic residues" evidence="4">
    <location>
        <begin position="401"/>
        <end position="423"/>
    </location>
</feature>
<feature type="compositionally biased region" description="Acidic residues" evidence="4">
    <location>
        <begin position="259"/>
        <end position="336"/>
    </location>
</feature>
<evidence type="ECO:0000256" key="1">
    <source>
        <dbReference type="ARBA" id="ARBA00022448"/>
    </source>
</evidence>
<feature type="compositionally biased region" description="Basic and acidic residues" evidence="4">
    <location>
        <begin position="51"/>
        <end position="60"/>
    </location>
</feature>